<dbReference type="InterPro" id="IPR024370">
    <property type="entry name" value="PBP_domain"/>
</dbReference>
<comment type="caution">
    <text evidence="3">The sequence shown here is derived from an EMBL/GenBank/DDBJ whole genome shotgun (WGS) entry which is preliminary data.</text>
</comment>
<keyword evidence="1" id="KW-0732">Signal</keyword>
<dbReference type="Gene3D" id="3.40.190.10">
    <property type="entry name" value="Periplasmic binding protein-like II"/>
    <property type="match status" value="2"/>
</dbReference>
<reference evidence="3" key="1">
    <citation type="submission" date="2020-10" db="EMBL/GenBank/DDBJ databases">
        <authorList>
            <person name="Gilroy R."/>
        </authorList>
    </citation>
    <scope>NUCLEOTIDE SEQUENCE</scope>
    <source>
        <strain evidence="3">21143</strain>
    </source>
</reference>
<evidence type="ECO:0000313" key="4">
    <source>
        <dbReference type="Proteomes" id="UP000886722"/>
    </source>
</evidence>
<feature type="domain" description="PBP" evidence="2">
    <location>
        <begin position="34"/>
        <end position="299"/>
    </location>
</feature>
<dbReference type="AlphaFoldDB" id="A0A9D1GFH4"/>
<dbReference type="Pfam" id="PF12849">
    <property type="entry name" value="PBP_like_2"/>
    <property type="match status" value="1"/>
</dbReference>
<sequence length="326" mass="35347">MKKLIWLASIFSLVLTTSCKPSSGKNESQNDQIAAGDTLKGEISFSGAFALYPMVVKWADEFRKLHPNVRIDISGGGAGKGMTDALAKVVDLGMVSREIYEVEAQKGALGFAVVKDAVVATINVANPHFDDVCKKGLTKATAAALWNNQYATYGDLLGIESTIPVHVYTRSDACGAAETWAIWFGKRQEQLQGTAVYGDPGVSAAVQKDRVGIGYNNIAYAYDMRTHKPYEGLAVIPLDINENGQIDEDEKFYGNSADLIKAIGEGRYPSPPARDLYLVSNGVPRNPAVVEFIKYALSEGQKYAIETGYIPLPQTTIDQSLKKLNP</sequence>
<protein>
    <submittedName>
        <fullName evidence="3">PstS family phosphate ABC transporter substrate-binding protein</fullName>
    </submittedName>
</protein>
<proteinExistence type="predicted"/>
<dbReference type="SUPFAM" id="SSF53850">
    <property type="entry name" value="Periplasmic binding protein-like II"/>
    <property type="match status" value="1"/>
</dbReference>
<gene>
    <name evidence="3" type="ORF">IAD06_06020</name>
</gene>
<dbReference type="Proteomes" id="UP000886722">
    <property type="component" value="Unassembled WGS sequence"/>
</dbReference>
<dbReference type="EMBL" id="DVKT01000045">
    <property type="protein sequence ID" value="HIT39577.1"/>
    <property type="molecule type" value="Genomic_DNA"/>
</dbReference>
<dbReference type="PROSITE" id="PS51257">
    <property type="entry name" value="PROKAR_LIPOPROTEIN"/>
    <property type="match status" value="1"/>
</dbReference>
<evidence type="ECO:0000259" key="2">
    <source>
        <dbReference type="Pfam" id="PF12849"/>
    </source>
</evidence>
<organism evidence="3 4">
    <name type="scientific">Candidatus Caccoplasma intestinavium</name>
    <dbReference type="NCBI Taxonomy" id="2840716"/>
    <lineage>
        <taxon>Bacteria</taxon>
        <taxon>Pseudomonadati</taxon>
        <taxon>Bacteroidota</taxon>
        <taxon>Bacteroidia</taxon>
        <taxon>Bacteroidales</taxon>
        <taxon>Bacteroidaceae</taxon>
        <taxon>Bacteroidaceae incertae sedis</taxon>
        <taxon>Candidatus Caccoplasma</taxon>
    </lineage>
</organism>
<dbReference type="PANTHER" id="PTHR30570">
    <property type="entry name" value="PERIPLASMIC PHOSPHATE BINDING COMPONENT OF PHOSPHATE ABC TRANSPORTER"/>
    <property type="match status" value="1"/>
</dbReference>
<accession>A0A9D1GFH4</accession>
<name>A0A9D1GFH4_9BACT</name>
<evidence type="ECO:0000256" key="1">
    <source>
        <dbReference type="ARBA" id="ARBA00022729"/>
    </source>
</evidence>
<evidence type="ECO:0000313" key="3">
    <source>
        <dbReference type="EMBL" id="HIT39577.1"/>
    </source>
</evidence>
<reference evidence="3" key="2">
    <citation type="journal article" date="2021" name="PeerJ">
        <title>Extensive microbial diversity within the chicken gut microbiome revealed by metagenomics and culture.</title>
        <authorList>
            <person name="Gilroy R."/>
            <person name="Ravi A."/>
            <person name="Getino M."/>
            <person name="Pursley I."/>
            <person name="Horton D.L."/>
            <person name="Alikhan N.F."/>
            <person name="Baker D."/>
            <person name="Gharbi K."/>
            <person name="Hall N."/>
            <person name="Watson M."/>
            <person name="Adriaenssens E.M."/>
            <person name="Foster-Nyarko E."/>
            <person name="Jarju S."/>
            <person name="Secka A."/>
            <person name="Antonio M."/>
            <person name="Oren A."/>
            <person name="Chaudhuri R.R."/>
            <person name="La Ragione R."/>
            <person name="Hildebrand F."/>
            <person name="Pallen M.J."/>
        </authorList>
    </citation>
    <scope>NUCLEOTIDE SEQUENCE</scope>
    <source>
        <strain evidence="3">21143</strain>
    </source>
</reference>
<dbReference type="InterPro" id="IPR050811">
    <property type="entry name" value="Phosphate_ABC_transporter"/>
</dbReference>
<dbReference type="PANTHER" id="PTHR30570:SF1">
    <property type="entry name" value="PHOSPHATE-BINDING PROTEIN PSTS"/>
    <property type="match status" value="1"/>
</dbReference>